<reference evidence="2" key="1">
    <citation type="journal article" date="2014" name="Int. J. Syst. Evol. Microbiol.">
        <title>Complete genome sequence of Corynebacterium casei LMG S-19264T (=DSM 44701T), isolated from a smear-ripened cheese.</title>
        <authorList>
            <consortium name="US DOE Joint Genome Institute (JGI-PGF)"/>
            <person name="Walter F."/>
            <person name="Albersmeier A."/>
            <person name="Kalinowski J."/>
            <person name="Ruckert C."/>
        </authorList>
    </citation>
    <scope>NUCLEOTIDE SEQUENCE</scope>
    <source>
        <strain evidence="2">JCM 4346</strain>
    </source>
</reference>
<organism evidence="2 3">
    <name type="scientific">Streptomyces aurantiogriseus</name>
    <dbReference type="NCBI Taxonomy" id="66870"/>
    <lineage>
        <taxon>Bacteria</taxon>
        <taxon>Bacillati</taxon>
        <taxon>Actinomycetota</taxon>
        <taxon>Actinomycetes</taxon>
        <taxon>Kitasatosporales</taxon>
        <taxon>Streptomycetaceae</taxon>
        <taxon>Streptomyces</taxon>
    </lineage>
</organism>
<feature type="compositionally biased region" description="Basic residues" evidence="1">
    <location>
        <begin position="46"/>
        <end position="56"/>
    </location>
</feature>
<keyword evidence="3" id="KW-1185">Reference proteome</keyword>
<name>A0A918CA34_9ACTN</name>
<protein>
    <submittedName>
        <fullName evidence="2">Uncharacterized protein</fullName>
    </submittedName>
</protein>
<reference evidence="2" key="2">
    <citation type="submission" date="2020-09" db="EMBL/GenBank/DDBJ databases">
        <authorList>
            <person name="Sun Q."/>
            <person name="Ohkuma M."/>
        </authorList>
    </citation>
    <scope>NUCLEOTIDE SEQUENCE</scope>
    <source>
        <strain evidence="2">JCM 4346</strain>
    </source>
</reference>
<evidence type="ECO:0000256" key="1">
    <source>
        <dbReference type="SAM" id="MobiDB-lite"/>
    </source>
</evidence>
<feature type="compositionally biased region" description="Basic and acidic residues" evidence="1">
    <location>
        <begin position="11"/>
        <end position="22"/>
    </location>
</feature>
<proteinExistence type="predicted"/>
<sequence length="91" mass="9918">MPLKFRFARRRAAETRGERGEMRSGVAGGMRFTFGGMARDGGGGRARARIFSRPRRPYPSLGAPPPDPRAVPTHHPTRLAERCAKSSLSGV</sequence>
<dbReference type="AlphaFoldDB" id="A0A918CA34"/>
<accession>A0A918CA34</accession>
<gene>
    <name evidence="2" type="ORF">GCM10010251_32000</name>
</gene>
<dbReference type="Proteomes" id="UP000658320">
    <property type="component" value="Unassembled WGS sequence"/>
</dbReference>
<feature type="region of interest" description="Disordered" evidence="1">
    <location>
        <begin position="11"/>
        <end position="91"/>
    </location>
</feature>
<evidence type="ECO:0000313" key="2">
    <source>
        <dbReference type="EMBL" id="GGR13258.1"/>
    </source>
</evidence>
<dbReference type="EMBL" id="BMSX01000006">
    <property type="protein sequence ID" value="GGR13258.1"/>
    <property type="molecule type" value="Genomic_DNA"/>
</dbReference>
<evidence type="ECO:0000313" key="3">
    <source>
        <dbReference type="Proteomes" id="UP000658320"/>
    </source>
</evidence>
<comment type="caution">
    <text evidence="2">The sequence shown here is derived from an EMBL/GenBank/DDBJ whole genome shotgun (WGS) entry which is preliminary data.</text>
</comment>